<gene>
    <name evidence="2" type="ORF">JQX14_10645</name>
</gene>
<dbReference type="CDD" id="cd01949">
    <property type="entry name" value="GGDEF"/>
    <property type="match status" value="1"/>
</dbReference>
<dbReference type="PANTHER" id="PTHR44757">
    <property type="entry name" value="DIGUANYLATE CYCLASE DGCP"/>
    <property type="match status" value="1"/>
</dbReference>
<dbReference type="EMBL" id="JAFBWN010000005">
    <property type="protein sequence ID" value="MBM2355000.1"/>
    <property type="molecule type" value="Genomic_DNA"/>
</dbReference>
<reference evidence="2" key="1">
    <citation type="submission" date="2021-01" db="EMBL/GenBank/DDBJ databases">
        <title>Diatom-associated Roseobacters Show Island Model of Population Structure.</title>
        <authorList>
            <person name="Qu L."/>
            <person name="Feng X."/>
            <person name="Chen Y."/>
            <person name="Li L."/>
            <person name="Wang X."/>
            <person name="Hu Z."/>
            <person name="Wang H."/>
            <person name="Luo H."/>
        </authorList>
    </citation>
    <scope>NUCLEOTIDE SEQUENCE</scope>
    <source>
        <strain evidence="2">SM26-45</strain>
    </source>
</reference>
<proteinExistence type="predicted"/>
<comment type="caution">
    <text evidence="2">The sequence shown here is derived from an EMBL/GenBank/DDBJ whole genome shotgun (WGS) entry which is preliminary data.</text>
</comment>
<dbReference type="InterPro" id="IPR000160">
    <property type="entry name" value="GGDEF_dom"/>
</dbReference>
<dbReference type="Proteomes" id="UP000809337">
    <property type="component" value="Unassembled WGS sequence"/>
</dbReference>
<name>A0A9Q2RSG0_9RHOB</name>
<dbReference type="InterPro" id="IPR052155">
    <property type="entry name" value="Biofilm_reg_signaling"/>
</dbReference>
<accession>A0A9Q2RSG0</accession>
<sequence length="324" mass="35016">MTTPMVTNSSVEPGTSVAQLDAVFARAPEPVMLLSEQGDVVYANERAQALLIAGPAGTDGGLIPAIIPQLGPVLRSSVTIPLRVTLKTGSVWFKAWRVAGGSLGVDGATAMLFGDSSGVLRSRFMVLRNEVANIEHLRARDLNVAQQLRSEAQHLRRLVTTDQLTSLTTGQELRRSVTKALQSGTKTGALLFADLDGFKEINDTHGHSAGDAVLEQVGQRLLEHKRSDDVSARVGGDEFAFWIADVDAAIATRIAHRLRRQIERPVSWRASDGQRTELVVGASFGIACYPQDGADYAALADVADARMYTNKRDRKALHSHSARR</sequence>
<protein>
    <submittedName>
        <fullName evidence="2">Sensor domain-containing diguanylate cyclase</fullName>
    </submittedName>
</protein>
<dbReference type="InterPro" id="IPR043128">
    <property type="entry name" value="Rev_trsase/Diguanyl_cyclase"/>
</dbReference>
<dbReference type="PANTHER" id="PTHR44757:SF2">
    <property type="entry name" value="BIOFILM ARCHITECTURE MAINTENANCE PROTEIN MBAA"/>
    <property type="match status" value="1"/>
</dbReference>
<dbReference type="InterPro" id="IPR029787">
    <property type="entry name" value="Nucleotide_cyclase"/>
</dbReference>
<organism evidence="2 3">
    <name type="scientific">Pseudosulfitobacter pseudonitzschiae</name>
    <dbReference type="NCBI Taxonomy" id="1402135"/>
    <lineage>
        <taxon>Bacteria</taxon>
        <taxon>Pseudomonadati</taxon>
        <taxon>Pseudomonadota</taxon>
        <taxon>Alphaproteobacteria</taxon>
        <taxon>Rhodobacterales</taxon>
        <taxon>Roseobacteraceae</taxon>
        <taxon>Pseudosulfitobacter</taxon>
    </lineage>
</organism>
<dbReference type="SMART" id="SM00267">
    <property type="entry name" value="GGDEF"/>
    <property type="match status" value="1"/>
</dbReference>
<dbReference type="AlphaFoldDB" id="A0A9Q2RSG0"/>
<evidence type="ECO:0000259" key="1">
    <source>
        <dbReference type="PROSITE" id="PS50887"/>
    </source>
</evidence>
<dbReference type="SUPFAM" id="SSF55073">
    <property type="entry name" value="Nucleotide cyclase"/>
    <property type="match status" value="1"/>
</dbReference>
<evidence type="ECO:0000313" key="3">
    <source>
        <dbReference type="Proteomes" id="UP000809337"/>
    </source>
</evidence>
<dbReference type="Pfam" id="PF00990">
    <property type="entry name" value="GGDEF"/>
    <property type="match status" value="1"/>
</dbReference>
<feature type="domain" description="GGDEF" evidence="1">
    <location>
        <begin position="186"/>
        <end position="322"/>
    </location>
</feature>
<evidence type="ECO:0000313" key="2">
    <source>
        <dbReference type="EMBL" id="MBM2355000.1"/>
    </source>
</evidence>
<dbReference type="Gene3D" id="3.30.70.270">
    <property type="match status" value="1"/>
</dbReference>
<dbReference type="PROSITE" id="PS50887">
    <property type="entry name" value="GGDEF"/>
    <property type="match status" value="1"/>
</dbReference>
<dbReference type="NCBIfam" id="TIGR00254">
    <property type="entry name" value="GGDEF"/>
    <property type="match status" value="1"/>
</dbReference>